<dbReference type="InterPro" id="IPR005662">
    <property type="entry name" value="GTPase_Era-like"/>
</dbReference>
<dbReference type="Pfam" id="PF01926">
    <property type="entry name" value="MMR_HSR1"/>
    <property type="match status" value="1"/>
</dbReference>
<feature type="region of interest" description="G5" evidence="7">
    <location>
        <begin position="155"/>
        <end position="157"/>
    </location>
</feature>
<evidence type="ECO:0000259" key="10">
    <source>
        <dbReference type="PROSITE" id="PS51713"/>
    </source>
</evidence>
<evidence type="ECO:0000259" key="9">
    <source>
        <dbReference type="PROSITE" id="PS50823"/>
    </source>
</evidence>
<dbReference type="InterPro" id="IPR004044">
    <property type="entry name" value="KH_dom_type_2"/>
</dbReference>
<comment type="function">
    <text evidence="6">An essential GTPase that binds both GDP and GTP, with rapid nucleotide exchange. Plays a role in 16S rRNA processing and 30S ribosomal subunit biogenesis and possibly also in cell cycle regulation and energy metabolism.</text>
</comment>
<dbReference type="CDD" id="cd04163">
    <property type="entry name" value="Era"/>
    <property type="match status" value="1"/>
</dbReference>
<dbReference type="InterPro" id="IPR005225">
    <property type="entry name" value="Small_GTP-bd"/>
</dbReference>
<feature type="region of interest" description="G2" evidence="7">
    <location>
        <begin position="41"/>
        <end position="45"/>
    </location>
</feature>
<name>A0ABT3BPK2_9BACT</name>
<gene>
    <name evidence="6 11" type="primary">era</name>
    <name evidence="11" type="ORF">OF365_02210</name>
</gene>
<comment type="caution">
    <text evidence="11">The sequence shown here is derived from an EMBL/GenBank/DDBJ whole genome shotgun (WGS) entry which is preliminary data.</text>
</comment>
<dbReference type="PROSITE" id="PS51713">
    <property type="entry name" value="G_ERA"/>
    <property type="match status" value="1"/>
</dbReference>
<evidence type="ECO:0000313" key="12">
    <source>
        <dbReference type="Proteomes" id="UP001207252"/>
    </source>
</evidence>
<feature type="domain" description="KH type-2" evidence="9">
    <location>
        <begin position="207"/>
        <end position="285"/>
    </location>
</feature>
<organism evidence="11 12">
    <name type="scientific">Ureaplasma zalophigenitalium</name>
    <dbReference type="NCBI Taxonomy" id="907723"/>
    <lineage>
        <taxon>Bacteria</taxon>
        <taxon>Bacillati</taxon>
        <taxon>Mycoplasmatota</taxon>
        <taxon>Mycoplasmoidales</taxon>
        <taxon>Mycoplasmoidaceae</taxon>
        <taxon>Ureaplasma</taxon>
    </lineage>
</organism>
<evidence type="ECO:0000256" key="5">
    <source>
        <dbReference type="ARBA" id="ARBA00023134"/>
    </source>
</evidence>
<comment type="subunit">
    <text evidence="6">Monomer.</text>
</comment>
<dbReference type="PROSITE" id="PS50823">
    <property type="entry name" value="KH_TYPE_2"/>
    <property type="match status" value="1"/>
</dbReference>
<feature type="binding site" evidence="6">
    <location>
        <begin position="62"/>
        <end position="66"/>
    </location>
    <ligand>
        <name>GTP</name>
        <dbReference type="ChEBI" id="CHEBI:37565"/>
    </ligand>
</feature>
<keyword evidence="6" id="KW-0963">Cytoplasm</keyword>
<dbReference type="EMBL" id="JAOXHJ010000004">
    <property type="protein sequence ID" value="MCV3754179.1"/>
    <property type="molecule type" value="Genomic_DNA"/>
</dbReference>
<keyword evidence="4 6" id="KW-0694">RNA-binding</keyword>
<evidence type="ECO:0000313" key="11">
    <source>
        <dbReference type="EMBL" id="MCV3754179.1"/>
    </source>
</evidence>
<evidence type="ECO:0000256" key="2">
    <source>
        <dbReference type="ARBA" id="ARBA00020484"/>
    </source>
</evidence>
<dbReference type="NCBIfam" id="TIGR00231">
    <property type="entry name" value="small_GTP"/>
    <property type="match status" value="1"/>
</dbReference>
<comment type="similarity">
    <text evidence="1 6 7 8">Belongs to the TRAFAC class TrmE-Era-EngA-EngB-Septin-like GTPase superfamily. Era GTPase family.</text>
</comment>
<keyword evidence="12" id="KW-1185">Reference proteome</keyword>
<feature type="domain" description="Era-type G" evidence="10">
    <location>
        <begin position="7"/>
        <end position="177"/>
    </location>
</feature>
<dbReference type="Gene3D" id="3.30.300.20">
    <property type="match status" value="1"/>
</dbReference>
<dbReference type="Gene3D" id="3.40.50.300">
    <property type="entry name" value="P-loop containing nucleotide triphosphate hydrolases"/>
    <property type="match status" value="1"/>
</dbReference>
<dbReference type="SUPFAM" id="SSF54814">
    <property type="entry name" value="Prokaryotic type KH domain (KH-domain type II)"/>
    <property type="match status" value="1"/>
</dbReference>
<dbReference type="RefSeq" id="WP_263817982.1">
    <property type="nucleotide sequence ID" value="NZ_JAOXHJ010000004.1"/>
</dbReference>
<dbReference type="InterPro" id="IPR015946">
    <property type="entry name" value="KH_dom-like_a/b"/>
</dbReference>
<dbReference type="InterPro" id="IPR006073">
    <property type="entry name" value="GTP-bd"/>
</dbReference>
<evidence type="ECO:0000256" key="1">
    <source>
        <dbReference type="ARBA" id="ARBA00007921"/>
    </source>
</evidence>
<keyword evidence="5 6" id="KW-0342">GTP-binding</keyword>
<dbReference type="InterPro" id="IPR009019">
    <property type="entry name" value="KH_sf_prok-type"/>
</dbReference>
<keyword evidence="6" id="KW-0699">rRNA-binding</keyword>
<evidence type="ECO:0000256" key="4">
    <source>
        <dbReference type="ARBA" id="ARBA00022884"/>
    </source>
</evidence>
<dbReference type="InterPro" id="IPR030388">
    <property type="entry name" value="G_ERA_dom"/>
</dbReference>
<dbReference type="PANTHER" id="PTHR42698:SF1">
    <property type="entry name" value="GTPASE ERA, MITOCHONDRIAL"/>
    <property type="match status" value="1"/>
</dbReference>
<reference evidence="11 12" key="1">
    <citation type="journal article" date="2020" name="Int. J. Syst. Evol. Microbiol.">
        <title>Ureaplasma miroungigenitalium sp. nov. isolated from northern elephant seals (Mirounga angustirostris) and Ureaplasma zalophigenitalium sp. nov. isolated from California sea lions (Zalophus californianus).</title>
        <authorList>
            <person name="Volokhov D.V."/>
            <person name="Gulland F.M."/>
            <person name="Gao Y."/>
            <person name="Chizhikov V.E."/>
        </authorList>
    </citation>
    <scope>NUCLEOTIDE SEQUENCE [LARGE SCALE GENOMIC DNA]</scope>
    <source>
        <strain evidence="11 12">CSL7644-GEN</strain>
    </source>
</reference>
<dbReference type="CDD" id="cd22534">
    <property type="entry name" value="KH-II_Era"/>
    <property type="match status" value="1"/>
</dbReference>
<keyword evidence="6" id="KW-0690">Ribosome biogenesis</keyword>
<keyword evidence="6" id="KW-0472">Membrane</keyword>
<accession>A0ABT3BPK2</accession>
<feature type="region of interest" description="G4" evidence="7">
    <location>
        <begin position="125"/>
        <end position="128"/>
    </location>
</feature>
<evidence type="ECO:0000256" key="6">
    <source>
        <dbReference type="HAMAP-Rule" id="MF_00367"/>
    </source>
</evidence>
<comment type="subcellular location">
    <subcellularLocation>
        <location evidence="6">Cytoplasm</location>
    </subcellularLocation>
    <subcellularLocation>
        <location evidence="6">Cell membrane</location>
        <topology evidence="6">Peripheral membrane protein</topology>
    </subcellularLocation>
</comment>
<keyword evidence="3 6" id="KW-0547">Nucleotide-binding</keyword>
<dbReference type="Proteomes" id="UP001207252">
    <property type="component" value="Unassembled WGS sequence"/>
</dbReference>
<dbReference type="HAMAP" id="MF_00367">
    <property type="entry name" value="GTPase_Era"/>
    <property type="match status" value="1"/>
</dbReference>
<evidence type="ECO:0000256" key="3">
    <source>
        <dbReference type="ARBA" id="ARBA00022741"/>
    </source>
</evidence>
<evidence type="ECO:0000256" key="8">
    <source>
        <dbReference type="RuleBase" id="RU003761"/>
    </source>
</evidence>
<feature type="binding site" evidence="6">
    <location>
        <begin position="15"/>
        <end position="22"/>
    </location>
    <ligand>
        <name>GTP</name>
        <dbReference type="ChEBI" id="CHEBI:37565"/>
    </ligand>
</feature>
<feature type="binding site" evidence="6">
    <location>
        <begin position="125"/>
        <end position="128"/>
    </location>
    <ligand>
        <name>GTP</name>
        <dbReference type="ChEBI" id="CHEBI:37565"/>
    </ligand>
</feature>
<dbReference type="Pfam" id="PF07650">
    <property type="entry name" value="KH_2"/>
    <property type="match status" value="1"/>
</dbReference>
<keyword evidence="6" id="KW-1003">Cell membrane</keyword>
<protein>
    <recommendedName>
        <fullName evidence="2 6">GTPase Era</fullName>
    </recommendedName>
</protein>
<feature type="region of interest" description="G1" evidence="7">
    <location>
        <begin position="15"/>
        <end position="22"/>
    </location>
</feature>
<dbReference type="InterPro" id="IPR027417">
    <property type="entry name" value="P-loop_NTPase"/>
</dbReference>
<dbReference type="SUPFAM" id="SSF52540">
    <property type="entry name" value="P-loop containing nucleoside triphosphate hydrolases"/>
    <property type="match status" value="1"/>
</dbReference>
<dbReference type="NCBIfam" id="TIGR00436">
    <property type="entry name" value="era"/>
    <property type="match status" value="1"/>
</dbReference>
<evidence type="ECO:0000256" key="7">
    <source>
        <dbReference type="PROSITE-ProRule" id="PRU01050"/>
    </source>
</evidence>
<dbReference type="NCBIfam" id="NF000908">
    <property type="entry name" value="PRK00089.1"/>
    <property type="match status" value="1"/>
</dbReference>
<proteinExistence type="inferred from homology"/>
<dbReference type="PANTHER" id="PTHR42698">
    <property type="entry name" value="GTPASE ERA"/>
    <property type="match status" value="1"/>
</dbReference>
<feature type="region of interest" description="G3" evidence="7">
    <location>
        <begin position="62"/>
        <end position="65"/>
    </location>
</feature>
<dbReference type="PRINTS" id="PR00449">
    <property type="entry name" value="RASTRNSFRMNG"/>
</dbReference>
<sequence>MSKTEIKYANIAIIGKPNVGKSSLMNELTNSLTSIVTAKPQTTRNAISVVYEDDDSKFVFTDTPGYLNPHYKLDEFLNQEIKQAYEKAEYILFLTDMSRPLSPEDNEIIELLQNLRNKKIILVVNKAETALNQSLIDERINLLKQSINFIDTIQISALHKINIDKLIELIKMQITPSPINEWFGQQYKQDDLFLISEIIREQCLILLDKEVPHGVGVQIESEEYQPEQQIWKIAASLIVEKESHKPIIIGKNGTMIKNIRVNSVKKISSIYDARIQLHLFAKVEKNWRNSFATLNSLGYKNKKS</sequence>